<accession>A0A8D2JHI2</accession>
<keyword evidence="14" id="KW-1185">Reference proteome</keyword>
<dbReference type="Pfam" id="PF06328">
    <property type="entry name" value="Lep_receptor_Ig"/>
    <property type="match status" value="1"/>
</dbReference>
<dbReference type="SUPFAM" id="SSF48726">
    <property type="entry name" value="Immunoglobulin"/>
    <property type="match status" value="1"/>
</dbReference>
<dbReference type="InterPro" id="IPR010457">
    <property type="entry name" value="IgC2-like_lig-bd"/>
</dbReference>
<evidence type="ECO:0000256" key="9">
    <source>
        <dbReference type="ARBA" id="ARBA00023180"/>
    </source>
</evidence>
<dbReference type="GO" id="GO:0005886">
    <property type="term" value="C:plasma membrane"/>
    <property type="evidence" value="ECO:0007669"/>
    <property type="project" value="UniProtKB-ARBA"/>
</dbReference>
<keyword evidence="10" id="KW-0393">Immunoglobulin domain</keyword>
<dbReference type="PANTHER" id="PTHR48423">
    <property type="entry name" value="INTERLEUKIN-27 RECEPTOR SUBUNIT ALPHA"/>
    <property type="match status" value="1"/>
</dbReference>
<evidence type="ECO:0000256" key="3">
    <source>
        <dbReference type="ARBA" id="ARBA00022692"/>
    </source>
</evidence>
<dbReference type="Gene3D" id="2.60.40.10">
    <property type="entry name" value="Immunoglobulins"/>
    <property type="match status" value="4"/>
</dbReference>
<comment type="similarity">
    <text evidence="2">Belongs to the type I cytokine receptor family. Type 2 subfamily.</text>
</comment>
<evidence type="ECO:0000313" key="13">
    <source>
        <dbReference type="Ensembl" id="ENSVKKP00000011941.1"/>
    </source>
</evidence>
<reference evidence="13" key="1">
    <citation type="submission" date="2025-08" db="UniProtKB">
        <authorList>
            <consortium name="Ensembl"/>
        </authorList>
    </citation>
    <scope>IDENTIFICATION</scope>
</reference>
<dbReference type="CDD" id="cd00063">
    <property type="entry name" value="FN3"/>
    <property type="match status" value="1"/>
</dbReference>
<proteinExistence type="inferred from homology"/>
<keyword evidence="4" id="KW-0732">Signal</keyword>
<keyword evidence="3" id="KW-0812">Transmembrane</keyword>
<dbReference type="InterPro" id="IPR003961">
    <property type="entry name" value="FN3_dom"/>
</dbReference>
<evidence type="ECO:0000313" key="14">
    <source>
        <dbReference type="Proteomes" id="UP000694545"/>
    </source>
</evidence>
<evidence type="ECO:0000256" key="4">
    <source>
        <dbReference type="ARBA" id="ARBA00022729"/>
    </source>
</evidence>
<evidence type="ECO:0000259" key="12">
    <source>
        <dbReference type="PROSITE" id="PS50853"/>
    </source>
</evidence>
<evidence type="ECO:0000256" key="11">
    <source>
        <dbReference type="SAM" id="MobiDB-lite"/>
    </source>
</evidence>
<keyword evidence="9" id="KW-0325">Glycoprotein</keyword>
<feature type="region of interest" description="Disordered" evidence="11">
    <location>
        <begin position="269"/>
        <end position="288"/>
    </location>
</feature>
<evidence type="ECO:0000256" key="8">
    <source>
        <dbReference type="ARBA" id="ARBA00023170"/>
    </source>
</evidence>
<organism evidence="13 14">
    <name type="scientific">Varanus komodoensis</name>
    <name type="common">Komodo dragon</name>
    <dbReference type="NCBI Taxonomy" id="61221"/>
    <lineage>
        <taxon>Eukaryota</taxon>
        <taxon>Metazoa</taxon>
        <taxon>Chordata</taxon>
        <taxon>Craniata</taxon>
        <taxon>Vertebrata</taxon>
        <taxon>Euteleostomi</taxon>
        <taxon>Lepidosauria</taxon>
        <taxon>Squamata</taxon>
        <taxon>Bifurcata</taxon>
        <taxon>Unidentata</taxon>
        <taxon>Episquamata</taxon>
        <taxon>Toxicofera</taxon>
        <taxon>Anguimorpha</taxon>
        <taxon>Paleoanguimorpha</taxon>
        <taxon>Varanoidea</taxon>
        <taxon>Varanidae</taxon>
        <taxon>Varanus</taxon>
    </lineage>
</organism>
<dbReference type="PANTHER" id="PTHR48423:SF1">
    <property type="entry name" value="INTERLEUKIN-27 RECEPTOR SUBUNIT ALPHA"/>
    <property type="match status" value="1"/>
</dbReference>
<dbReference type="InterPro" id="IPR052672">
    <property type="entry name" value="Type1_Cytokine_Rcpt_Type2"/>
</dbReference>
<keyword evidence="5" id="KW-0677">Repeat</keyword>
<keyword evidence="6" id="KW-1133">Transmembrane helix</keyword>
<evidence type="ECO:0000256" key="6">
    <source>
        <dbReference type="ARBA" id="ARBA00022989"/>
    </source>
</evidence>
<dbReference type="InterPro" id="IPR036179">
    <property type="entry name" value="Ig-like_dom_sf"/>
</dbReference>
<dbReference type="InterPro" id="IPR036116">
    <property type="entry name" value="FN3_sf"/>
</dbReference>
<evidence type="ECO:0000256" key="1">
    <source>
        <dbReference type="ARBA" id="ARBA00004479"/>
    </source>
</evidence>
<keyword evidence="8" id="KW-0675">Receptor</keyword>
<dbReference type="PROSITE" id="PS50853">
    <property type="entry name" value="FN3"/>
    <property type="match status" value="1"/>
</dbReference>
<evidence type="ECO:0000256" key="10">
    <source>
        <dbReference type="ARBA" id="ARBA00023319"/>
    </source>
</evidence>
<evidence type="ECO:0000256" key="7">
    <source>
        <dbReference type="ARBA" id="ARBA00023136"/>
    </source>
</evidence>
<dbReference type="OMA" id="PSADERC"/>
<evidence type="ECO:0000256" key="5">
    <source>
        <dbReference type="ARBA" id="ARBA00022737"/>
    </source>
</evidence>
<feature type="compositionally biased region" description="Basic and acidic residues" evidence="11">
    <location>
        <begin position="272"/>
        <end position="282"/>
    </location>
</feature>
<dbReference type="Ensembl" id="ENSVKKT00000012225.1">
    <property type="protein sequence ID" value="ENSVKKP00000011941.1"/>
    <property type="gene ID" value="ENSVKKG00000008304.1"/>
</dbReference>
<comment type="subcellular location">
    <subcellularLocation>
        <location evidence="1">Membrane</location>
        <topology evidence="1">Single-pass type I membrane protein</topology>
    </subcellularLocation>
</comment>
<dbReference type="Proteomes" id="UP000694545">
    <property type="component" value="Unplaced"/>
</dbReference>
<dbReference type="InterPro" id="IPR013783">
    <property type="entry name" value="Ig-like_fold"/>
</dbReference>
<reference evidence="13" key="2">
    <citation type="submission" date="2025-09" db="UniProtKB">
        <authorList>
            <consortium name="Ensembl"/>
        </authorList>
    </citation>
    <scope>IDENTIFICATION</scope>
</reference>
<dbReference type="SUPFAM" id="SSF49265">
    <property type="entry name" value="Fibronectin type III"/>
    <property type="match status" value="2"/>
</dbReference>
<name>A0A8D2JHI2_VARKO</name>
<keyword evidence="7" id="KW-0472">Membrane</keyword>
<protein>
    <recommendedName>
        <fullName evidence="12">Fibronectin type-III domain-containing protein</fullName>
    </recommendedName>
</protein>
<dbReference type="AlphaFoldDB" id="A0A8D2JHI2"/>
<evidence type="ECO:0000256" key="2">
    <source>
        <dbReference type="ARBA" id="ARBA00008921"/>
    </source>
</evidence>
<feature type="domain" description="Fibronectin type-III" evidence="12">
    <location>
        <begin position="178"/>
        <end position="272"/>
    </location>
</feature>
<sequence length="435" mass="47541">MGATVNASCTVWRNRCPFPKDEKIQMLWKLDEEFLKGSHDSFSNGVEVSNITIGPLNETKSSLSCFVQKRDGSPQRMNLIQIQAGYPPSPPQNLTCVMNASSMNLTCQWDAGRDSLLPVSTPIPGCSPAAGQSSCTIARQHLRLYQKMLFLVSTENALGAVESARLCADPADLVLLEPPSLLAVQPIPGESGCAQVAWQAASGEAFPRQLCELRYREEGDPQWVPRGAGRPGAQHCGLLFGTPYHLQMRCRKLPAGYWSGWSAAKSFTTPEKGARGWQEGRQKSGRQAQLRVPRPHEAHGKILGYWATLSTRPRKEDPSVLCNTTETWCTFSVPAGTQRIYLTAYNSKGSSKPTEVHLLETKGKIPLSLGAAPLQTFQHLLQHNRRSGIWCEHWGKGADTTVTAILGLMGGRAGCQTLPAPGQTPFCYLNTVLKS</sequence>